<evidence type="ECO:0000256" key="1">
    <source>
        <dbReference type="ARBA" id="ARBA00004651"/>
    </source>
</evidence>
<feature type="transmembrane region" description="Helical" evidence="8">
    <location>
        <begin position="200"/>
        <end position="220"/>
    </location>
</feature>
<feature type="transmembrane region" description="Helical" evidence="8">
    <location>
        <begin position="164"/>
        <end position="188"/>
    </location>
</feature>
<sequence>MLHFALFAGFWLLSSLLFNEKITLNPDTNNTLALLWLLIGSLNIISLLLANITFSAWRQFLLAEKLNLVIALLTGFITWGLSTLVSSSWSKLADITFYTSHVLLSLFYPNVTALPKEKALGIGDFQVEIGIPCSGYEGIGLIVIFLSIYLWLMRAELRFPQVLLLYPLGITLMWFFNVLRISLLIIIGKEWSPAVAIGGFHSNAGWIAFIALSIGMIGLAQRVTFF</sequence>
<dbReference type="AlphaFoldDB" id="A0A0F3IF90"/>
<keyword evidence="10" id="KW-1185">Reference proteome</keyword>
<keyword evidence="2" id="KW-1003">Cell membrane</keyword>
<feature type="transmembrane region" description="Helical" evidence="8">
    <location>
        <begin position="66"/>
        <end position="89"/>
    </location>
</feature>
<evidence type="ECO:0000256" key="8">
    <source>
        <dbReference type="SAM" id="Phobius"/>
    </source>
</evidence>
<dbReference type="GO" id="GO:0005886">
    <property type="term" value="C:plasma membrane"/>
    <property type="evidence" value="ECO:0007669"/>
    <property type="project" value="UniProtKB-SubCell"/>
</dbReference>
<evidence type="ECO:0008006" key="11">
    <source>
        <dbReference type="Google" id="ProtNLM"/>
    </source>
</evidence>
<dbReference type="GO" id="GO:0008233">
    <property type="term" value="F:peptidase activity"/>
    <property type="evidence" value="ECO:0007669"/>
    <property type="project" value="UniProtKB-KW"/>
</dbReference>
<dbReference type="InterPro" id="IPR019127">
    <property type="entry name" value="Exosortase"/>
</dbReference>
<name>A0A0F3IF90_9GAMM</name>
<dbReference type="GO" id="GO:0006508">
    <property type="term" value="P:proteolysis"/>
    <property type="evidence" value="ECO:0007669"/>
    <property type="project" value="UniProtKB-KW"/>
</dbReference>
<reference evidence="10" key="1">
    <citation type="submission" date="2015-03" db="EMBL/GenBank/DDBJ databases">
        <title>Draft genome sequence of a novel methanotroph (Sn10-6) isolated from flooded ricefield rhizosphere in India.</title>
        <authorList>
            <person name="Pandit P.S."/>
            <person name="Pore S.D."/>
            <person name="Arora P."/>
            <person name="Kapse N.G."/>
            <person name="Dhakephalkar P.K."/>
            <person name="Rahalkar M.C."/>
        </authorList>
    </citation>
    <scope>NUCLEOTIDE SEQUENCE [LARGE SCALE GENOMIC DNA]</scope>
    <source>
        <strain evidence="10">Sn10-6</strain>
    </source>
</reference>
<gene>
    <name evidence="9" type="ORF">VZ94_18805</name>
</gene>
<dbReference type="Pfam" id="PF09721">
    <property type="entry name" value="Exosortase_EpsH"/>
    <property type="match status" value="1"/>
</dbReference>
<dbReference type="Proteomes" id="UP000033684">
    <property type="component" value="Unassembled WGS sequence"/>
</dbReference>
<evidence type="ECO:0000256" key="7">
    <source>
        <dbReference type="ARBA" id="ARBA00023136"/>
    </source>
</evidence>
<dbReference type="EMBL" id="LAJX01000243">
    <property type="protein sequence ID" value="KJV05352.1"/>
    <property type="molecule type" value="Genomic_DNA"/>
</dbReference>
<evidence type="ECO:0000256" key="2">
    <source>
        <dbReference type="ARBA" id="ARBA00022475"/>
    </source>
</evidence>
<evidence type="ECO:0000256" key="6">
    <source>
        <dbReference type="ARBA" id="ARBA00022989"/>
    </source>
</evidence>
<organism evidence="9 10">
    <name type="scientific">Methylocucumis oryzae</name>
    <dbReference type="NCBI Taxonomy" id="1632867"/>
    <lineage>
        <taxon>Bacteria</taxon>
        <taxon>Pseudomonadati</taxon>
        <taxon>Pseudomonadota</taxon>
        <taxon>Gammaproteobacteria</taxon>
        <taxon>Methylococcales</taxon>
        <taxon>Methylococcaceae</taxon>
        <taxon>Methylocucumis</taxon>
    </lineage>
</organism>
<reference evidence="9 10" key="2">
    <citation type="journal article" date="2016" name="Microb. Ecol.">
        <title>Genome Characteristics of a Novel Type I Methanotroph (Sn10-6) Isolated from a Flooded Indian Rice Field.</title>
        <authorList>
            <person name="Rahalkar M.C."/>
            <person name="Pandit P.S."/>
            <person name="Dhakephalkar P.K."/>
            <person name="Pore S."/>
            <person name="Arora P."/>
            <person name="Kapse N."/>
        </authorList>
    </citation>
    <scope>NUCLEOTIDE SEQUENCE [LARGE SCALE GENOMIC DNA]</scope>
    <source>
        <strain evidence="9 10">Sn10-6</strain>
    </source>
</reference>
<evidence type="ECO:0000256" key="5">
    <source>
        <dbReference type="ARBA" id="ARBA00022801"/>
    </source>
</evidence>
<feature type="transmembrane region" description="Helical" evidence="8">
    <location>
        <begin position="135"/>
        <end position="152"/>
    </location>
</feature>
<keyword evidence="6 8" id="KW-1133">Transmembrane helix</keyword>
<keyword evidence="5" id="KW-0378">Hydrolase</keyword>
<feature type="transmembrane region" description="Helical" evidence="8">
    <location>
        <begin position="34"/>
        <end position="54"/>
    </location>
</feature>
<accession>A0A0F3IF90</accession>
<evidence type="ECO:0000313" key="10">
    <source>
        <dbReference type="Proteomes" id="UP000033684"/>
    </source>
</evidence>
<proteinExistence type="predicted"/>
<comment type="caution">
    <text evidence="9">The sequence shown here is derived from an EMBL/GenBank/DDBJ whole genome shotgun (WGS) entry which is preliminary data.</text>
</comment>
<protein>
    <recommendedName>
        <fullName evidence="11">Exosortase</fullName>
    </recommendedName>
</protein>
<dbReference type="NCBIfam" id="TIGR04178">
    <property type="entry name" value="exo_archaeo"/>
    <property type="match status" value="1"/>
</dbReference>
<comment type="subcellular location">
    <subcellularLocation>
        <location evidence="1">Cell membrane</location>
        <topology evidence="1">Multi-pass membrane protein</topology>
    </subcellularLocation>
</comment>
<evidence type="ECO:0000313" key="9">
    <source>
        <dbReference type="EMBL" id="KJV05352.1"/>
    </source>
</evidence>
<evidence type="ECO:0000256" key="4">
    <source>
        <dbReference type="ARBA" id="ARBA00022692"/>
    </source>
</evidence>
<dbReference type="InterPro" id="IPR026392">
    <property type="entry name" value="Exo/Archaeosortase_dom"/>
</dbReference>
<evidence type="ECO:0000256" key="3">
    <source>
        <dbReference type="ARBA" id="ARBA00022670"/>
    </source>
</evidence>
<keyword evidence="7 8" id="KW-0472">Membrane</keyword>
<keyword evidence="3" id="KW-0645">Protease</keyword>
<keyword evidence="4 8" id="KW-0812">Transmembrane</keyword>